<evidence type="ECO:0000313" key="1">
    <source>
        <dbReference type="EMBL" id="PXX31064.1"/>
    </source>
</evidence>
<dbReference type="Proteomes" id="UP000247755">
    <property type="component" value="Unassembled WGS sequence"/>
</dbReference>
<dbReference type="EMBL" id="QJJY01000014">
    <property type="protein sequence ID" value="PXX31064.1"/>
    <property type="molecule type" value="Genomic_DNA"/>
</dbReference>
<proteinExistence type="predicted"/>
<evidence type="ECO:0000313" key="2">
    <source>
        <dbReference type="Proteomes" id="UP000247755"/>
    </source>
</evidence>
<comment type="caution">
    <text evidence="1">The sequence shown here is derived from an EMBL/GenBank/DDBJ whole genome shotgun (WGS) entry which is preliminary data.</text>
</comment>
<sequence length="204" mass="22609">MSAELKKIFEKRLQETLKENISESGIKLSRGEILVGREGIGNGRIGFRFLKNANGYILSAAADSPDLQDFYKSSNPPYKPKIPTGLVLAMNTSMEVVKSFSPNIGGAVDLPRNDMEIESTCRWICEKVVSIYLPRVINVVEIKSGLIRDVMDNPGYYSYPFLTIIFAAKRNGVGLDGLDVDYLLGKKVSGNKSFDENILKECFG</sequence>
<dbReference type="RefSeq" id="WP_143155764.1">
    <property type="nucleotide sequence ID" value="NZ_QJJY01000014.1"/>
</dbReference>
<gene>
    <name evidence="1" type="ORF">NA66_101468</name>
</gene>
<dbReference type="AlphaFoldDB" id="A0A318IZI7"/>
<protein>
    <submittedName>
        <fullName evidence="1">Uncharacterized protein</fullName>
    </submittedName>
</protein>
<organism evidence="1 2">
    <name type="scientific">Burkholderia pyrrocinia</name>
    <name type="common">Pseudomonas pyrrocinia</name>
    <dbReference type="NCBI Taxonomy" id="60550"/>
    <lineage>
        <taxon>Bacteria</taxon>
        <taxon>Pseudomonadati</taxon>
        <taxon>Pseudomonadota</taxon>
        <taxon>Betaproteobacteria</taxon>
        <taxon>Burkholderiales</taxon>
        <taxon>Burkholderiaceae</taxon>
        <taxon>Burkholderia</taxon>
        <taxon>Burkholderia cepacia complex</taxon>
    </lineage>
</organism>
<accession>A0A318IZI7</accession>
<name>A0A318IZI7_BURPY</name>
<reference evidence="1 2" key="1">
    <citation type="submission" date="2018-05" db="EMBL/GenBank/DDBJ databases">
        <title>Comparative genomics of bacterial root endophytes of switchgrass collected from native prairies over two seasons.</title>
        <authorList>
            <person name="Tang Y."/>
        </authorList>
    </citation>
    <scope>NUCLEOTIDE SEQUENCE [LARGE SCALE GENOMIC DNA]</scope>
    <source>
        <strain evidence="1 2">NFIX32</strain>
    </source>
</reference>